<accession>A0AAN8G9N4</accession>
<name>A0AAN8G9N4_PATCE</name>
<reference evidence="2 3" key="1">
    <citation type="submission" date="2024-01" db="EMBL/GenBank/DDBJ databases">
        <title>The genome of the rayed Mediterranean limpet Patella caerulea (Linnaeus, 1758).</title>
        <authorList>
            <person name="Anh-Thu Weber A."/>
            <person name="Halstead-Nussloch G."/>
        </authorList>
    </citation>
    <scope>NUCLEOTIDE SEQUENCE [LARGE SCALE GENOMIC DNA]</scope>
    <source>
        <strain evidence="2">AATW-2023a</strain>
        <tissue evidence="2">Whole specimen</tissue>
    </source>
</reference>
<dbReference type="EMBL" id="JAZGQO010000021">
    <property type="protein sequence ID" value="KAK6166521.1"/>
    <property type="molecule type" value="Genomic_DNA"/>
</dbReference>
<comment type="caution">
    <text evidence="2">The sequence shown here is derived from an EMBL/GenBank/DDBJ whole genome shotgun (WGS) entry which is preliminary data.</text>
</comment>
<organism evidence="2 3">
    <name type="scientific">Patella caerulea</name>
    <name type="common">Rayed Mediterranean limpet</name>
    <dbReference type="NCBI Taxonomy" id="87958"/>
    <lineage>
        <taxon>Eukaryota</taxon>
        <taxon>Metazoa</taxon>
        <taxon>Spiralia</taxon>
        <taxon>Lophotrochozoa</taxon>
        <taxon>Mollusca</taxon>
        <taxon>Gastropoda</taxon>
        <taxon>Patellogastropoda</taxon>
        <taxon>Patelloidea</taxon>
        <taxon>Patellidae</taxon>
        <taxon>Patella</taxon>
    </lineage>
</organism>
<keyword evidence="1" id="KW-0732">Signal</keyword>
<proteinExistence type="predicted"/>
<dbReference type="AlphaFoldDB" id="A0AAN8G9N4"/>
<dbReference type="PANTHER" id="PTHR38564">
    <property type="entry name" value="SI:CH73-250A16.5-RELATED"/>
    <property type="match status" value="1"/>
</dbReference>
<keyword evidence="3" id="KW-1185">Reference proteome</keyword>
<feature type="signal peptide" evidence="1">
    <location>
        <begin position="1"/>
        <end position="18"/>
    </location>
</feature>
<evidence type="ECO:0000313" key="3">
    <source>
        <dbReference type="Proteomes" id="UP001347796"/>
    </source>
</evidence>
<protein>
    <submittedName>
        <fullName evidence="2">Uncharacterized protein</fullName>
    </submittedName>
</protein>
<gene>
    <name evidence="2" type="ORF">SNE40_023187</name>
</gene>
<feature type="chain" id="PRO_5043003387" evidence="1">
    <location>
        <begin position="19"/>
        <end position="155"/>
    </location>
</feature>
<evidence type="ECO:0000313" key="2">
    <source>
        <dbReference type="EMBL" id="KAK6166521.1"/>
    </source>
</evidence>
<dbReference type="Proteomes" id="UP001347796">
    <property type="component" value="Unassembled WGS sequence"/>
</dbReference>
<sequence length="155" mass="17036">MLTLSALLVLCAASCVFCGPFHASCSVVWNSNGNCDYFHTKIVNQIKAWNGTSGCANGGEKCRYSLVSQSRYQINATHKNANTHYKDDLNFNFFQISYSCSIKGYSTSENPNLVLDNGTNYCNLYNLITGAGLELKESVSDPTCTQFSIADCSKY</sequence>
<evidence type="ECO:0000256" key="1">
    <source>
        <dbReference type="SAM" id="SignalP"/>
    </source>
</evidence>
<dbReference type="PANTHER" id="PTHR38564:SF2">
    <property type="entry name" value="WU:FC46H12 PRECURSOR"/>
    <property type="match status" value="1"/>
</dbReference>